<keyword evidence="3" id="KW-0812">Transmembrane</keyword>
<gene>
    <name evidence="4" type="ORF">D7I46_08895</name>
</gene>
<keyword evidence="5" id="KW-1185">Reference proteome</keyword>
<dbReference type="GO" id="GO:0009986">
    <property type="term" value="C:cell surface"/>
    <property type="evidence" value="ECO:0007669"/>
    <property type="project" value="UniProtKB-SubCell"/>
</dbReference>
<dbReference type="OrthoDB" id="2243810at2"/>
<evidence type="ECO:0000256" key="3">
    <source>
        <dbReference type="SAM" id="Phobius"/>
    </source>
</evidence>
<reference evidence="4 5" key="1">
    <citation type="submission" date="2018-09" db="EMBL/GenBank/DDBJ databases">
        <title>Genome sequencing of strain 1JSPR-7.</title>
        <authorList>
            <person name="Heo J."/>
            <person name="Kim S.-J."/>
            <person name="Kwon S.-W."/>
        </authorList>
    </citation>
    <scope>NUCLEOTIDE SEQUENCE [LARGE SCALE GENOMIC DNA]</scope>
    <source>
        <strain evidence="4 5">1JSPR-7</strain>
    </source>
</reference>
<keyword evidence="3" id="KW-0472">Membrane</keyword>
<evidence type="ECO:0000256" key="1">
    <source>
        <dbReference type="ARBA" id="ARBA00004241"/>
    </source>
</evidence>
<keyword evidence="3" id="KW-1133">Transmembrane helix</keyword>
<organism evidence="4 5">
    <name type="scientific">Lactococcus allomyrinae</name>
    <dbReference type="NCBI Taxonomy" id="2419773"/>
    <lineage>
        <taxon>Bacteria</taxon>
        <taxon>Bacillati</taxon>
        <taxon>Bacillota</taxon>
        <taxon>Bacilli</taxon>
        <taxon>Lactobacillales</taxon>
        <taxon>Streptococcaceae</taxon>
        <taxon>Lactococcus</taxon>
    </lineage>
</organism>
<sequence>MRKIREKHVNWQIRAFTLVECLLVLTVISFLTLIFSSVLTKTVHLVREELFVLQFENLYKNTQEDAALLSTREDFGVSHSFLTYENHRLKIPDDVIISDFSIQFDEQGENSSLKKIKILLPDEQKIVSYQLEMGSGKFKKTVS</sequence>
<protein>
    <submittedName>
        <fullName evidence="4">Type II secretion system protein</fullName>
    </submittedName>
</protein>
<dbReference type="KEGG" id="lact:D7I46_08895"/>
<evidence type="ECO:0000256" key="2">
    <source>
        <dbReference type="ARBA" id="ARBA00023287"/>
    </source>
</evidence>
<name>A0A387BIF5_9LACT</name>
<dbReference type="EMBL" id="CP032627">
    <property type="protein sequence ID" value="AYG01964.1"/>
    <property type="molecule type" value="Genomic_DNA"/>
</dbReference>
<comment type="subcellular location">
    <subcellularLocation>
        <location evidence="1">Cell surface</location>
    </subcellularLocation>
</comment>
<proteinExistence type="predicted"/>
<dbReference type="Proteomes" id="UP000269374">
    <property type="component" value="Chromosome"/>
</dbReference>
<keyword evidence="2" id="KW-0178">Competence</keyword>
<dbReference type="AlphaFoldDB" id="A0A387BIF5"/>
<accession>A0A387BIF5</accession>
<evidence type="ECO:0000313" key="4">
    <source>
        <dbReference type="EMBL" id="AYG01964.1"/>
    </source>
</evidence>
<feature type="transmembrane region" description="Helical" evidence="3">
    <location>
        <begin position="21"/>
        <end position="39"/>
    </location>
</feature>
<evidence type="ECO:0000313" key="5">
    <source>
        <dbReference type="Proteomes" id="UP000269374"/>
    </source>
</evidence>
<dbReference type="InterPro" id="IPR012902">
    <property type="entry name" value="N_methyl_site"/>
</dbReference>
<dbReference type="GO" id="GO:0030420">
    <property type="term" value="P:establishment of competence for transformation"/>
    <property type="evidence" value="ECO:0007669"/>
    <property type="project" value="UniProtKB-KW"/>
</dbReference>
<dbReference type="NCBIfam" id="NF040982">
    <property type="entry name" value="ComGD"/>
    <property type="match status" value="1"/>
</dbReference>
<dbReference type="InterPro" id="IPR016785">
    <property type="entry name" value="ComGD"/>
</dbReference>
<dbReference type="NCBIfam" id="TIGR02532">
    <property type="entry name" value="IV_pilin_GFxxxE"/>
    <property type="match status" value="1"/>
</dbReference>